<evidence type="ECO:0000313" key="9">
    <source>
        <dbReference type="EMBL" id="KAF7361985.1"/>
    </source>
</evidence>
<dbReference type="SMART" id="SM00213">
    <property type="entry name" value="UBQ"/>
    <property type="match status" value="1"/>
</dbReference>
<feature type="domain" description="UBA" evidence="7">
    <location>
        <begin position="138"/>
        <end position="178"/>
    </location>
</feature>
<dbReference type="AlphaFoldDB" id="A0A8H6YQA9"/>
<feature type="region of interest" description="Disordered" evidence="6">
    <location>
        <begin position="190"/>
        <end position="224"/>
    </location>
</feature>
<name>A0A8H6YQA9_9AGAR</name>
<keyword evidence="2 5" id="KW-0227">DNA damage</keyword>
<dbReference type="SUPFAM" id="SSF46934">
    <property type="entry name" value="UBA-like"/>
    <property type="match status" value="2"/>
</dbReference>
<evidence type="ECO:0000313" key="10">
    <source>
        <dbReference type="Proteomes" id="UP000620124"/>
    </source>
</evidence>
<evidence type="ECO:0000256" key="3">
    <source>
        <dbReference type="ARBA" id="ARBA00023204"/>
    </source>
</evidence>
<dbReference type="Pfam" id="PF00240">
    <property type="entry name" value="ubiquitin"/>
    <property type="match status" value="1"/>
</dbReference>
<dbReference type="Gene3D" id="1.10.10.540">
    <property type="entry name" value="XPC-binding domain"/>
    <property type="match status" value="1"/>
</dbReference>
<dbReference type="FunFam" id="3.10.20.90:FF:000254">
    <property type="entry name" value="UV excision repair protein Rad23"/>
    <property type="match status" value="1"/>
</dbReference>
<feature type="compositionally biased region" description="Pro residues" evidence="6">
    <location>
        <begin position="91"/>
        <end position="113"/>
    </location>
</feature>
<feature type="domain" description="UBA" evidence="7">
    <location>
        <begin position="359"/>
        <end position="400"/>
    </location>
</feature>
<comment type="subcellular location">
    <subcellularLocation>
        <location evidence="5">Nucleus</location>
    </subcellularLocation>
    <subcellularLocation>
        <location evidence="5">Cytoplasm</location>
    </subcellularLocation>
</comment>
<dbReference type="CDD" id="cd14281">
    <property type="entry name" value="UBA2_Rad23_like"/>
    <property type="match status" value="1"/>
</dbReference>
<protein>
    <recommendedName>
        <fullName evidence="5">UV excision repair protein RAD23</fullName>
    </recommendedName>
</protein>
<dbReference type="EMBL" id="JACAZI010000004">
    <property type="protein sequence ID" value="KAF7361985.1"/>
    <property type="molecule type" value="Genomic_DNA"/>
</dbReference>
<dbReference type="GO" id="GO:0043130">
    <property type="term" value="F:ubiquitin binding"/>
    <property type="evidence" value="ECO:0007669"/>
    <property type="project" value="UniProtKB-UniRule"/>
</dbReference>
<evidence type="ECO:0000256" key="6">
    <source>
        <dbReference type="SAM" id="MobiDB-lite"/>
    </source>
</evidence>
<feature type="compositionally biased region" description="Low complexity" evidence="6">
    <location>
        <begin position="190"/>
        <end position="205"/>
    </location>
</feature>
<dbReference type="CDD" id="cd01805">
    <property type="entry name" value="Ubl_Rad23"/>
    <property type="match status" value="1"/>
</dbReference>
<reference evidence="9" key="1">
    <citation type="submission" date="2020-05" db="EMBL/GenBank/DDBJ databases">
        <title>Mycena genomes resolve the evolution of fungal bioluminescence.</title>
        <authorList>
            <person name="Tsai I.J."/>
        </authorList>
    </citation>
    <scope>NUCLEOTIDE SEQUENCE</scope>
    <source>
        <strain evidence="9">CCC161011</strain>
    </source>
</reference>
<dbReference type="PROSITE" id="PS50030">
    <property type="entry name" value="UBA"/>
    <property type="match status" value="2"/>
</dbReference>
<evidence type="ECO:0000256" key="4">
    <source>
        <dbReference type="ARBA" id="ARBA00023242"/>
    </source>
</evidence>
<keyword evidence="4 5" id="KW-0539">Nucleus</keyword>
<feature type="domain" description="Ubiquitin-like" evidence="8">
    <location>
        <begin position="1"/>
        <end position="76"/>
    </location>
</feature>
<dbReference type="PRINTS" id="PR01839">
    <property type="entry name" value="RAD23PROTEIN"/>
</dbReference>
<dbReference type="OrthoDB" id="419317at2759"/>
<dbReference type="InterPro" id="IPR000626">
    <property type="entry name" value="Ubiquitin-like_dom"/>
</dbReference>
<evidence type="ECO:0000256" key="1">
    <source>
        <dbReference type="ARBA" id="ARBA00022737"/>
    </source>
</evidence>
<comment type="similarity">
    <text evidence="5">Belongs to the RAD23 family.</text>
</comment>
<dbReference type="GO" id="GO:0005654">
    <property type="term" value="C:nucleoplasm"/>
    <property type="evidence" value="ECO:0007669"/>
    <property type="project" value="TreeGrafter"/>
</dbReference>
<dbReference type="InterPro" id="IPR036353">
    <property type="entry name" value="XPC-bd_sf"/>
</dbReference>
<proteinExistence type="inferred from homology"/>
<dbReference type="SUPFAM" id="SSF101238">
    <property type="entry name" value="XPC-binding domain"/>
    <property type="match status" value="1"/>
</dbReference>
<dbReference type="SMART" id="SM00165">
    <property type="entry name" value="UBA"/>
    <property type="match status" value="2"/>
</dbReference>
<dbReference type="GO" id="GO:0043161">
    <property type="term" value="P:proteasome-mediated ubiquitin-dependent protein catabolic process"/>
    <property type="evidence" value="ECO:0007669"/>
    <property type="project" value="UniProtKB-UniRule"/>
</dbReference>
<dbReference type="SMART" id="SM00727">
    <property type="entry name" value="STI1"/>
    <property type="match status" value="1"/>
</dbReference>
<dbReference type="GO" id="GO:0006289">
    <property type="term" value="P:nucleotide-excision repair"/>
    <property type="evidence" value="ECO:0007669"/>
    <property type="project" value="UniProtKB-UniRule"/>
</dbReference>
<dbReference type="GO" id="GO:0031593">
    <property type="term" value="F:polyubiquitin modification-dependent protein binding"/>
    <property type="evidence" value="ECO:0007669"/>
    <property type="project" value="UniProtKB-UniRule"/>
</dbReference>
<dbReference type="Gene3D" id="1.10.8.10">
    <property type="entry name" value="DNA helicase RuvA subunit, C-terminal domain"/>
    <property type="match status" value="2"/>
</dbReference>
<dbReference type="GO" id="GO:0003684">
    <property type="term" value="F:damaged DNA binding"/>
    <property type="evidence" value="ECO:0007669"/>
    <property type="project" value="UniProtKB-UniRule"/>
</dbReference>
<keyword evidence="3 5" id="KW-0234">DNA repair</keyword>
<dbReference type="InterPro" id="IPR004806">
    <property type="entry name" value="Rad23"/>
</dbReference>
<comment type="caution">
    <text evidence="9">The sequence shown here is derived from an EMBL/GenBank/DDBJ whole genome shotgun (WGS) entry which is preliminary data.</text>
</comment>
<dbReference type="PANTHER" id="PTHR10621">
    <property type="entry name" value="UV EXCISION REPAIR PROTEIN RAD23"/>
    <property type="match status" value="1"/>
</dbReference>
<dbReference type="SUPFAM" id="SSF54236">
    <property type="entry name" value="Ubiquitin-like"/>
    <property type="match status" value="1"/>
</dbReference>
<dbReference type="GO" id="GO:0070628">
    <property type="term" value="F:proteasome binding"/>
    <property type="evidence" value="ECO:0007669"/>
    <property type="project" value="TreeGrafter"/>
</dbReference>
<evidence type="ECO:0000256" key="5">
    <source>
        <dbReference type="RuleBase" id="RU367049"/>
    </source>
</evidence>
<sequence>MKITIKTTQQKVFQIDAEPADTVAVLKSKIQDAQGHPTAIQKIIYSGKVLPDDKTVESCGIKEKDFLVLMVSKPKPTPTPLPAASTSTPAPAEPAPAPAQPAPAPAAAAPPPAADAAPAAAAAPPPAFGDTSSFLAGEALQTTIANMMEMGFTREEVTRALRASYNNPDRAAEYLMTGIPAHLEAEASGAAPAARAPPAAGGAAAPRRRCTGGRTCSRCRCTDRPSEPIPSAHSFFFQYPYNRLTPVDILSSPNSSNNSNTKWELEQVQVRVPLPPGGELDLAALQNNPQIQQLRDLMMQNPALIQPLIQQLGAQNPALMQMIQQNPAAVARLFGVDGAEFDDNEDGPVPPGAHVVSVTEEERAAIQRLEALGFPRQAVLEAYFACDKNEELAANYLFESNFDD</sequence>
<keyword evidence="10" id="KW-1185">Reference proteome</keyword>
<organism evidence="9 10">
    <name type="scientific">Mycena venus</name>
    <dbReference type="NCBI Taxonomy" id="2733690"/>
    <lineage>
        <taxon>Eukaryota</taxon>
        <taxon>Fungi</taxon>
        <taxon>Dikarya</taxon>
        <taxon>Basidiomycota</taxon>
        <taxon>Agaricomycotina</taxon>
        <taxon>Agaricomycetes</taxon>
        <taxon>Agaricomycetidae</taxon>
        <taxon>Agaricales</taxon>
        <taxon>Marasmiineae</taxon>
        <taxon>Mycenaceae</taxon>
        <taxon>Mycena</taxon>
    </lineage>
</organism>
<gene>
    <name evidence="9" type="ORF">MVEN_00543700</name>
</gene>
<dbReference type="InterPro" id="IPR015360">
    <property type="entry name" value="XPC-bd"/>
</dbReference>
<dbReference type="InterPro" id="IPR029071">
    <property type="entry name" value="Ubiquitin-like_domsf"/>
</dbReference>
<keyword evidence="1" id="KW-0677">Repeat</keyword>
<dbReference type="InterPro" id="IPR009060">
    <property type="entry name" value="UBA-like_sf"/>
</dbReference>
<dbReference type="FunFam" id="1.10.8.10:FF:000003">
    <property type="entry name" value="UV excision repair protein RAD23 homolog"/>
    <property type="match status" value="1"/>
</dbReference>
<accession>A0A8H6YQA9</accession>
<dbReference type="Pfam" id="PF09280">
    <property type="entry name" value="XPC-binding"/>
    <property type="match status" value="1"/>
</dbReference>
<dbReference type="PROSITE" id="PS50053">
    <property type="entry name" value="UBIQUITIN_2"/>
    <property type="match status" value="1"/>
</dbReference>
<dbReference type="GO" id="GO:0005829">
    <property type="term" value="C:cytosol"/>
    <property type="evidence" value="ECO:0007669"/>
    <property type="project" value="TreeGrafter"/>
</dbReference>
<comment type="function">
    <text evidence="5">Multiubiquitin chain receptor involved in modulation of proteasomal degradation. Involved in nucleotide excision repair.</text>
</comment>
<evidence type="ECO:0000259" key="8">
    <source>
        <dbReference type="PROSITE" id="PS50053"/>
    </source>
</evidence>
<evidence type="ECO:0000256" key="2">
    <source>
        <dbReference type="ARBA" id="ARBA00022763"/>
    </source>
</evidence>
<dbReference type="PANTHER" id="PTHR10621:SF0">
    <property type="entry name" value="UV EXCISION REPAIR PROTEIN RAD23"/>
    <property type="match status" value="1"/>
</dbReference>
<dbReference type="InterPro" id="IPR006636">
    <property type="entry name" value="STI1_HS-bd"/>
</dbReference>
<dbReference type="Gene3D" id="3.10.20.90">
    <property type="entry name" value="Phosphatidylinositol 3-kinase Catalytic Subunit, Chain A, domain 1"/>
    <property type="match status" value="1"/>
</dbReference>
<keyword evidence="5" id="KW-0963">Cytoplasm</keyword>
<evidence type="ECO:0000259" key="7">
    <source>
        <dbReference type="PROSITE" id="PS50030"/>
    </source>
</evidence>
<feature type="region of interest" description="Disordered" evidence="6">
    <location>
        <begin position="77"/>
        <end position="126"/>
    </location>
</feature>
<dbReference type="InterPro" id="IPR015940">
    <property type="entry name" value="UBA"/>
</dbReference>
<dbReference type="FunFam" id="1.10.8.10:FF:000002">
    <property type="entry name" value="UV excision repair protein RAD23 homolog"/>
    <property type="match status" value="1"/>
</dbReference>
<dbReference type="Pfam" id="PF00627">
    <property type="entry name" value="UBA"/>
    <property type="match status" value="2"/>
</dbReference>
<dbReference type="Proteomes" id="UP000620124">
    <property type="component" value="Unassembled WGS sequence"/>
</dbReference>